<gene>
    <name evidence="1" type="ORF">GCM10009710_14980</name>
</gene>
<name>A0ABN2JQF8_9ACTN</name>
<evidence type="ECO:0000313" key="1">
    <source>
        <dbReference type="EMBL" id="GAA1735552.1"/>
    </source>
</evidence>
<evidence type="ECO:0000313" key="2">
    <source>
        <dbReference type="Proteomes" id="UP001501057"/>
    </source>
</evidence>
<dbReference type="RefSeq" id="WP_344199513.1">
    <property type="nucleotide sequence ID" value="NZ_BAAAME010000003.1"/>
</dbReference>
<proteinExistence type="predicted"/>
<dbReference type="EMBL" id="BAAAME010000003">
    <property type="protein sequence ID" value="GAA1735552.1"/>
    <property type="molecule type" value="Genomic_DNA"/>
</dbReference>
<sequence>MRLVHRPGGTLASRARRVGIDGVLGRLDRVGSWTSVPGEAAEDGLTWDERDAQTRRWFPQGITTRFDPTGDDADGRRVLLTSWYGHGALGYAVLGSRISVVDLAAEDAPRYAHVRLVDERRVAGLRGLTRVPVHAGGLAWYGPHLFVAASGGGLRVFRVADVERLRLRSGSWLRGRGTRHVLPQAGAYASEQDEGPRMTYSFLSVERGVDVDHLVAGEYGRKDRTGRHRLLRFALDRETGLLATDADGRAHPVEAGEGVPRMQGATVVDGTWFVTASAGEGNPGDLWVGRPGALERHRGVLPTGPEDITSWPGTDRLWSLTEWPGRRWVYAVDAGAWVGRR</sequence>
<organism evidence="1 2">
    <name type="scientific">Aeromicrobium alkaliterrae</name>
    <dbReference type="NCBI Taxonomy" id="302168"/>
    <lineage>
        <taxon>Bacteria</taxon>
        <taxon>Bacillati</taxon>
        <taxon>Actinomycetota</taxon>
        <taxon>Actinomycetes</taxon>
        <taxon>Propionibacteriales</taxon>
        <taxon>Nocardioidaceae</taxon>
        <taxon>Aeromicrobium</taxon>
    </lineage>
</organism>
<reference evidence="1 2" key="1">
    <citation type="journal article" date="2019" name="Int. J. Syst. Evol. Microbiol.">
        <title>The Global Catalogue of Microorganisms (GCM) 10K type strain sequencing project: providing services to taxonomists for standard genome sequencing and annotation.</title>
        <authorList>
            <consortium name="The Broad Institute Genomics Platform"/>
            <consortium name="The Broad Institute Genome Sequencing Center for Infectious Disease"/>
            <person name="Wu L."/>
            <person name="Ma J."/>
        </authorList>
    </citation>
    <scope>NUCLEOTIDE SEQUENCE [LARGE SCALE GENOMIC DNA]</scope>
    <source>
        <strain evidence="1 2">JCM 13518</strain>
    </source>
</reference>
<keyword evidence="2" id="KW-1185">Reference proteome</keyword>
<dbReference type="Proteomes" id="UP001501057">
    <property type="component" value="Unassembled WGS sequence"/>
</dbReference>
<comment type="caution">
    <text evidence="1">The sequence shown here is derived from an EMBL/GenBank/DDBJ whole genome shotgun (WGS) entry which is preliminary data.</text>
</comment>
<protein>
    <submittedName>
        <fullName evidence="1">Uncharacterized protein</fullName>
    </submittedName>
</protein>
<accession>A0ABN2JQF8</accession>